<gene>
    <name evidence="1" type="ORF">HK15_04470</name>
</gene>
<sequence length="182" mass="20448">MKFEDRIHEPRFTTKQASEATGVNWETMRGWIKRKIILAEPDDDVRAVKAQGSPYLLSFARVMQIAITAHLEKLGIPPSLGGRLALKFTDIGEAVSWWGDDMPPINRRPGQLYSEGYTILAVYAGEEFGYVFNCSGPNDADFFQKLFFPAGCRVTSPKLAAVVWIDRIFKDLKYNLNAGENA</sequence>
<accession>A0A252BEF7</accession>
<evidence type="ECO:0000313" key="2">
    <source>
        <dbReference type="Proteomes" id="UP000194999"/>
    </source>
</evidence>
<dbReference type="Proteomes" id="UP000194999">
    <property type="component" value="Unassembled WGS sequence"/>
</dbReference>
<name>A0A252BEF7_9PROT</name>
<dbReference type="EMBL" id="JOOY01000020">
    <property type="protein sequence ID" value="OUJ02739.1"/>
    <property type="molecule type" value="Genomic_DNA"/>
</dbReference>
<organism evidence="1 2">
    <name type="scientific">Acetobacter orientalis</name>
    <dbReference type="NCBI Taxonomy" id="146474"/>
    <lineage>
        <taxon>Bacteria</taxon>
        <taxon>Pseudomonadati</taxon>
        <taxon>Pseudomonadota</taxon>
        <taxon>Alphaproteobacteria</taxon>
        <taxon>Acetobacterales</taxon>
        <taxon>Acetobacteraceae</taxon>
        <taxon>Acetobacter</taxon>
    </lineage>
</organism>
<protein>
    <submittedName>
        <fullName evidence="1">Uncharacterized protein</fullName>
    </submittedName>
</protein>
<dbReference type="RefSeq" id="WP_094755026.1">
    <property type="nucleotide sequence ID" value="NZ_JOOY01000020.1"/>
</dbReference>
<dbReference type="AlphaFoldDB" id="A0A252BEF7"/>
<evidence type="ECO:0000313" key="1">
    <source>
        <dbReference type="EMBL" id="OUJ02739.1"/>
    </source>
</evidence>
<proteinExistence type="predicted"/>
<reference evidence="1 2" key="1">
    <citation type="submission" date="2014-06" db="EMBL/GenBank/DDBJ databases">
        <authorList>
            <person name="Ju J."/>
            <person name="Zhang J."/>
        </authorList>
    </citation>
    <scope>NUCLEOTIDE SEQUENCE [LARGE SCALE GENOMIC DNA]</scope>
    <source>
        <strain evidence="1">DmW_048</strain>
    </source>
</reference>
<comment type="caution">
    <text evidence="1">The sequence shown here is derived from an EMBL/GenBank/DDBJ whole genome shotgun (WGS) entry which is preliminary data.</text>
</comment>